<dbReference type="AlphaFoldDB" id="A0A9W9IAT9"/>
<dbReference type="GO" id="GO:0017000">
    <property type="term" value="P:antibiotic biosynthetic process"/>
    <property type="evidence" value="ECO:0007669"/>
    <property type="project" value="UniProtKB-ARBA"/>
</dbReference>
<feature type="domain" description="Carboxylesterase type B" evidence="2">
    <location>
        <begin position="62"/>
        <end position="560"/>
    </location>
</feature>
<dbReference type="PANTHER" id="PTHR11559">
    <property type="entry name" value="CARBOXYLESTERASE"/>
    <property type="match status" value="1"/>
</dbReference>
<keyword evidence="1" id="KW-0472">Membrane</keyword>
<evidence type="ECO:0000313" key="3">
    <source>
        <dbReference type="EMBL" id="KAJ5172384.1"/>
    </source>
</evidence>
<comment type="caution">
    <text evidence="3">The sequence shown here is derived from an EMBL/GenBank/DDBJ whole genome shotgun (WGS) entry which is preliminary data.</text>
</comment>
<sequence length="622" mass="68187">MSRRIRPSRRTTLQNGHRPDSPGLLVLGLALVAIYFRPLNDLLLAKCIQYGIPIPQPTVTNSVRGITYVGTYSTAGVEHYQNIFYAAEPTGDRRFAPPVPIDQTPGSVVDATAPGAWCPQGTGDVLPFTSKVVNISENCLSLRIARSRGVSPDARLPVVVWIHGGGHALGSASEILYTPDGLVTQARTDGRPLIYVAINYRLGVFGFATGDALLRDKHTNAGLRDQRAALEWVRENIGAFGGDPNRVTAIGQSVGASDISLQLTAFDGEQDAPFQQAVMMSGALGLNFNTDSDLVAKNTATLAKQVGCTDQDNDQSAPTLHCLRHIPFEILSNASVSMSRAARPPFGEAFFYPTLDNDFIRDRPTELMRQGKYTRNIPVILSWVVNDGAWYASPTTSTDEEVLASFGRWLFNLSPATNQRLLALYPVSDFEHMVRPEDATTAQYYRAAQMNRDIWFTCPVLDFAWHYVRGGGVGRDMARVYVHNATRFAPSYEMMGTGMWRVAHLSDIPYVLNVAELGGRTDNSPQQLKLAREMSRAIVRFVDGGNGDAWPAVFHDVNSQELLTDFPARFTLQLFGGPHGGQVVTVDDNDGVTAADEAMRWEKLTSRCAFINGAQMREEAGV</sequence>
<evidence type="ECO:0000259" key="2">
    <source>
        <dbReference type="Pfam" id="PF00135"/>
    </source>
</evidence>
<dbReference type="SUPFAM" id="SSF53474">
    <property type="entry name" value="alpha/beta-Hydrolases"/>
    <property type="match status" value="1"/>
</dbReference>
<keyword evidence="1" id="KW-0812">Transmembrane</keyword>
<keyword evidence="4" id="KW-1185">Reference proteome</keyword>
<accession>A0A9W9IAT9</accession>
<dbReference type="InterPro" id="IPR002018">
    <property type="entry name" value="CarbesteraseB"/>
</dbReference>
<dbReference type="GO" id="GO:0072330">
    <property type="term" value="P:monocarboxylic acid biosynthetic process"/>
    <property type="evidence" value="ECO:0007669"/>
    <property type="project" value="UniProtKB-ARBA"/>
</dbReference>
<evidence type="ECO:0000256" key="1">
    <source>
        <dbReference type="SAM" id="Phobius"/>
    </source>
</evidence>
<reference evidence="3" key="2">
    <citation type="journal article" date="2023" name="IMA Fungus">
        <title>Comparative genomic study of the Penicillium genus elucidates a diverse pangenome and 15 lateral gene transfer events.</title>
        <authorList>
            <person name="Petersen C."/>
            <person name="Sorensen T."/>
            <person name="Nielsen M.R."/>
            <person name="Sondergaard T.E."/>
            <person name="Sorensen J.L."/>
            <person name="Fitzpatrick D.A."/>
            <person name="Frisvad J.C."/>
            <person name="Nielsen K.L."/>
        </authorList>
    </citation>
    <scope>NUCLEOTIDE SEQUENCE</scope>
    <source>
        <strain evidence="3">IBT 21917</strain>
    </source>
</reference>
<proteinExistence type="predicted"/>
<protein>
    <submittedName>
        <fullName evidence="3">Alpha/beta-hydrolase</fullName>
    </submittedName>
</protein>
<feature type="transmembrane region" description="Helical" evidence="1">
    <location>
        <begin position="21"/>
        <end position="39"/>
    </location>
</feature>
<reference evidence="3" key="1">
    <citation type="submission" date="2022-11" db="EMBL/GenBank/DDBJ databases">
        <authorList>
            <person name="Petersen C."/>
        </authorList>
    </citation>
    <scope>NUCLEOTIDE SEQUENCE</scope>
    <source>
        <strain evidence="3">IBT 21917</strain>
    </source>
</reference>
<dbReference type="Gene3D" id="3.40.50.1820">
    <property type="entry name" value="alpha/beta hydrolase"/>
    <property type="match status" value="1"/>
</dbReference>
<name>A0A9W9IAT9_9EURO</name>
<organism evidence="3 4">
    <name type="scientific">Penicillium capsulatum</name>
    <dbReference type="NCBI Taxonomy" id="69766"/>
    <lineage>
        <taxon>Eukaryota</taxon>
        <taxon>Fungi</taxon>
        <taxon>Dikarya</taxon>
        <taxon>Ascomycota</taxon>
        <taxon>Pezizomycotina</taxon>
        <taxon>Eurotiomycetes</taxon>
        <taxon>Eurotiomycetidae</taxon>
        <taxon>Eurotiales</taxon>
        <taxon>Aspergillaceae</taxon>
        <taxon>Penicillium</taxon>
    </lineage>
</organism>
<dbReference type="EMBL" id="JAPQKO010000003">
    <property type="protein sequence ID" value="KAJ5172384.1"/>
    <property type="molecule type" value="Genomic_DNA"/>
</dbReference>
<evidence type="ECO:0000313" key="4">
    <source>
        <dbReference type="Proteomes" id="UP001146351"/>
    </source>
</evidence>
<gene>
    <name evidence="3" type="ORF">N7492_004977</name>
</gene>
<keyword evidence="1" id="KW-1133">Transmembrane helix</keyword>
<dbReference type="Pfam" id="PF00135">
    <property type="entry name" value="COesterase"/>
    <property type="match status" value="1"/>
</dbReference>
<dbReference type="Proteomes" id="UP001146351">
    <property type="component" value="Unassembled WGS sequence"/>
</dbReference>
<dbReference type="InterPro" id="IPR029058">
    <property type="entry name" value="AB_hydrolase_fold"/>
</dbReference>
<dbReference type="InterPro" id="IPR050309">
    <property type="entry name" value="Type-B_Carboxylest/Lipase"/>
</dbReference>
<dbReference type="OrthoDB" id="408631at2759"/>